<dbReference type="Pfam" id="PF01259">
    <property type="entry name" value="SAICAR_synt"/>
    <property type="match status" value="1"/>
</dbReference>
<dbReference type="FunCoup" id="D1C3B0">
    <property type="interactions" value="433"/>
</dbReference>
<dbReference type="eggNOG" id="COG0152">
    <property type="taxonomic scope" value="Bacteria"/>
</dbReference>
<feature type="domain" description="SAICAR synthetase/ADE2 N-terminal" evidence="9">
    <location>
        <begin position="16"/>
        <end position="267"/>
    </location>
</feature>
<dbReference type="InterPro" id="IPR028923">
    <property type="entry name" value="SAICAR_synt/ADE2_N"/>
</dbReference>
<dbReference type="STRING" id="479434.Sthe_1292"/>
<dbReference type="AlphaFoldDB" id="D1C3B0"/>
<evidence type="ECO:0000259" key="9">
    <source>
        <dbReference type="Pfam" id="PF01259"/>
    </source>
</evidence>
<evidence type="ECO:0000256" key="8">
    <source>
        <dbReference type="HAMAP-Rule" id="MF_00137"/>
    </source>
</evidence>
<dbReference type="EC" id="6.3.2.6" evidence="8"/>
<organism evidence="10 11">
    <name type="scientific">Sphaerobacter thermophilus (strain ATCC 49802 / DSM 20745 / KCCM 41009 / NCIMB 13125 / S 6022)</name>
    <dbReference type="NCBI Taxonomy" id="479434"/>
    <lineage>
        <taxon>Bacteria</taxon>
        <taxon>Pseudomonadati</taxon>
        <taxon>Thermomicrobiota</taxon>
        <taxon>Thermomicrobia</taxon>
        <taxon>Sphaerobacterales</taxon>
        <taxon>Sphaerobacterineae</taxon>
        <taxon>Sphaerobacteraceae</taxon>
        <taxon>Sphaerobacter</taxon>
    </lineage>
</organism>
<evidence type="ECO:0000256" key="1">
    <source>
        <dbReference type="ARBA" id="ARBA00004672"/>
    </source>
</evidence>
<protein>
    <recommendedName>
        <fullName evidence="8">Phosphoribosylaminoimidazole-succinocarboxamide synthase</fullName>
        <ecNumber evidence="8">6.3.2.6</ecNumber>
    </recommendedName>
    <alternativeName>
        <fullName evidence="8">SAICAR synthetase</fullName>
    </alternativeName>
</protein>
<keyword evidence="3 8" id="KW-0436">Ligase</keyword>
<dbReference type="GO" id="GO:0005737">
    <property type="term" value="C:cytoplasm"/>
    <property type="evidence" value="ECO:0007669"/>
    <property type="project" value="TreeGrafter"/>
</dbReference>
<reference evidence="10 11" key="2">
    <citation type="journal article" date="2010" name="Stand. Genomic Sci.">
        <title>Complete genome sequence of Desulfohalobium retbaense type strain (HR(100)).</title>
        <authorList>
            <person name="Spring S."/>
            <person name="Nolan M."/>
            <person name="Lapidus A."/>
            <person name="Glavina Del Rio T."/>
            <person name="Copeland A."/>
            <person name="Tice H."/>
            <person name="Cheng J.F."/>
            <person name="Lucas S."/>
            <person name="Land M."/>
            <person name="Chen F."/>
            <person name="Bruce D."/>
            <person name="Goodwin L."/>
            <person name="Pitluck S."/>
            <person name="Ivanova N."/>
            <person name="Mavromatis K."/>
            <person name="Mikhailova N."/>
            <person name="Pati A."/>
            <person name="Chen A."/>
            <person name="Palaniappan K."/>
            <person name="Hauser L."/>
            <person name="Chang Y.J."/>
            <person name="Jeffries C.D."/>
            <person name="Munk C."/>
            <person name="Kiss H."/>
            <person name="Chain P."/>
            <person name="Han C."/>
            <person name="Brettin T."/>
            <person name="Detter J.C."/>
            <person name="Schuler E."/>
            <person name="Goker M."/>
            <person name="Rohde M."/>
            <person name="Bristow J."/>
            <person name="Eisen J.A."/>
            <person name="Markowitz V."/>
            <person name="Hugenholtz P."/>
            <person name="Kyrpides N.C."/>
            <person name="Klenk H.P."/>
        </authorList>
    </citation>
    <scope>NUCLEOTIDE SEQUENCE [LARGE SCALE GENOMIC DNA]</scope>
    <source>
        <strain evidence="11">ATCC 49802 / DSM 20745 / S 6022</strain>
    </source>
</reference>
<accession>D1C3B0</accession>
<evidence type="ECO:0000313" key="10">
    <source>
        <dbReference type="EMBL" id="ACZ38727.1"/>
    </source>
</evidence>
<dbReference type="Proteomes" id="UP000002027">
    <property type="component" value="Chromosome 1"/>
</dbReference>
<dbReference type="PANTHER" id="PTHR43700:SF1">
    <property type="entry name" value="PHOSPHORIBOSYLAMINOIMIDAZOLE-SUCCINOCARBOXAMIDE SYNTHASE"/>
    <property type="match status" value="1"/>
</dbReference>
<dbReference type="PROSITE" id="PS01058">
    <property type="entry name" value="SAICAR_SYNTHETASE_2"/>
    <property type="match status" value="1"/>
</dbReference>
<dbReference type="InParanoid" id="D1C3B0"/>
<keyword evidence="11" id="KW-1185">Reference proteome</keyword>
<keyword evidence="6 8" id="KW-0067">ATP-binding</keyword>
<evidence type="ECO:0000313" key="11">
    <source>
        <dbReference type="Proteomes" id="UP000002027"/>
    </source>
</evidence>
<gene>
    <name evidence="8" type="primary">purC</name>
    <name evidence="10" type="ordered locus">Sthe_1292</name>
</gene>
<comment type="pathway">
    <text evidence="1 8">Purine metabolism; IMP biosynthesis via de novo pathway; 5-amino-1-(5-phospho-D-ribosyl)imidazole-4-carboxamide from 5-amino-1-(5-phospho-D-ribosyl)imidazole-4-carboxylate: step 1/2.</text>
</comment>
<sequence>MAAVVDQLEIPGLPLFRRGKVRETFDLGDALLMVATDRISAYDSVLPTGIPDKGIVLTQLSRFWFERTRDLVPNHLITTDLSDLPAAAQPFREQLEGRSMVVKKAERIDIECVVRGYLAGSAWAEYRREGTVCGIRLPEGLTECAKLDEPIFTPAAKADTGHDENITFERMVDLVGRDLAERLREATLTIYRAAEEYARTRGIIIADTKLEFGLVDGELTIIDELLTPDSSRFWDAERYQPGRDQPSFDKQFVRDWLTQSGWDREPPAPPLPPEVVEATAAKYREAYERITGRPLFPLS</sequence>
<comment type="catalytic activity">
    <reaction evidence="7 8">
        <text>5-amino-1-(5-phospho-D-ribosyl)imidazole-4-carboxylate + L-aspartate + ATP = (2S)-2-[5-amino-1-(5-phospho-beta-D-ribosyl)imidazole-4-carboxamido]succinate + ADP + phosphate + 2 H(+)</text>
        <dbReference type="Rhea" id="RHEA:22628"/>
        <dbReference type="ChEBI" id="CHEBI:15378"/>
        <dbReference type="ChEBI" id="CHEBI:29991"/>
        <dbReference type="ChEBI" id="CHEBI:30616"/>
        <dbReference type="ChEBI" id="CHEBI:43474"/>
        <dbReference type="ChEBI" id="CHEBI:58443"/>
        <dbReference type="ChEBI" id="CHEBI:77657"/>
        <dbReference type="ChEBI" id="CHEBI:456216"/>
        <dbReference type="EC" id="6.3.2.6"/>
    </reaction>
</comment>
<dbReference type="NCBIfam" id="TIGR00081">
    <property type="entry name" value="purC"/>
    <property type="match status" value="1"/>
</dbReference>
<dbReference type="NCBIfam" id="NF010568">
    <property type="entry name" value="PRK13961.1"/>
    <property type="match status" value="1"/>
</dbReference>
<evidence type="ECO:0000256" key="6">
    <source>
        <dbReference type="ARBA" id="ARBA00022840"/>
    </source>
</evidence>
<evidence type="ECO:0000256" key="4">
    <source>
        <dbReference type="ARBA" id="ARBA00022741"/>
    </source>
</evidence>
<dbReference type="HOGENOM" id="CLU_045637_0_2_0"/>
<proteinExistence type="inferred from homology"/>
<dbReference type="GO" id="GO:0006189">
    <property type="term" value="P:'de novo' IMP biosynthetic process"/>
    <property type="evidence" value="ECO:0007669"/>
    <property type="project" value="UniProtKB-UniRule"/>
</dbReference>
<dbReference type="OrthoDB" id="9801549at2"/>
<evidence type="ECO:0000256" key="2">
    <source>
        <dbReference type="ARBA" id="ARBA00010190"/>
    </source>
</evidence>
<dbReference type="HAMAP" id="MF_00137">
    <property type="entry name" value="SAICAR_synth"/>
    <property type="match status" value="1"/>
</dbReference>
<dbReference type="Gene3D" id="3.30.200.20">
    <property type="entry name" value="Phosphorylase Kinase, domain 1"/>
    <property type="match status" value="1"/>
</dbReference>
<name>D1C3B0_SPHTD</name>
<dbReference type="EMBL" id="CP001823">
    <property type="protein sequence ID" value="ACZ38727.1"/>
    <property type="molecule type" value="Genomic_DNA"/>
</dbReference>
<comment type="similarity">
    <text evidence="2 8">Belongs to the SAICAR synthetase family.</text>
</comment>
<dbReference type="RefSeq" id="WP_012871774.1">
    <property type="nucleotide sequence ID" value="NC_013523.1"/>
</dbReference>
<keyword evidence="5 8" id="KW-0658">Purine biosynthesis</keyword>
<evidence type="ECO:0000256" key="7">
    <source>
        <dbReference type="ARBA" id="ARBA00048475"/>
    </source>
</evidence>
<dbReference type="Gene3D" id="3.30.470.20">
    <property type="entry name" value="ATP-grasp fold, B domain"/>
    <property type="match status" value="1"/>
</dbReference>
<keyword evidence="4 8" id="KW-0547">Nucleotide-binding</keyword>
<dbReference type="KEGG" id="sti:Sthe_1292"/>
<evidence type="ECO:0000256" key="5">
    <source>
        <dbReference type="ARBA" id="ARBA00022755"/>
    </source>
</evidence>
<evidence type="ECO:0000256" key="3">
    <source>
        <dbReference type="ARBA" id="ARBA00022598"/>
    </source>
</evidence>
<dbReference type="GO" id="GO:0004639">
    <property type="term" value="F:phosphoribosylaminoimidazolesuccinocarboxamide synthase activity"/>
    <property type="evidence" value="ECO:0007669"/>
    <property type="project" value="UniProtKB-UniRule"/>
</dbReference>
<dbReference type="InterPro" id="IPR001636">
    <property type="entry name" value="SAICAR_synth"/>
</dbReference>
<dbReference type="FunFam" id="3.30.470.20:FF:000015">
    <property type="entry name" value="Phosphoribosylaminoimidazole-succinocarboxamide synthase"/>
    <property type="match status" value="1"/>
</dbReference>
<dbReference type="InterPro" id="IPR018236">
    <property type="entry name" value="SAICAR_synthetase_CS"/>
</dbReference>
<dbReference type="PANTHER" id="PTHR43700">
    <property type="entry name" value="PHOSPHORIBOSYLAMINOIMIDAZOLE-SUCCINOCARBOXAMIDE SYNTHASE"/>
    <property type="match status" value="1"/>
</dbReference>
<reference evidence="11" key="1">
    <citation type="submission" date="2009-11" db="EMBL/GenBank/DDBJ databases">
        <title>The complete chromosome 1 of Sphaerobacter thermophilus DSM 20745.</title>
        <authorList>
            <person name="Lucas S."/>
            <person name="Copeland A."/>
            <person name="Lapidus A."/>
            <person name="Glavina del Rio T."/>
            <person name="Dalin E."/>
            <person name="Tice H."/>
            <person name="Bruce D."/>
            <person name="Goodwin L."/>
            <person name="Pitluck S."/>
            <person name="Kyrpides N."/>
            <person name="Mavromatis K."/>
            <person name="Ivanova N."/>
            <person name="Mikhailova N."/>
            <person name="LaButti K.M."/>
            <person name="Clum A."/>
            <person name="Sun H.I."/>
            <person name="Brettin T."/>
            <person name="Detter J.C."/>
            <person name="Han C."/>
            <person name="Larimer F."/>
            <person name="Land M."/>
            <person name="Hauser L."/>
            <person name="Markowitz V."/>
            <person name="Cheng J.F."/>
            <person name="Hugenholtz P."/>
            <person name="Woyke T."/>
            <person name="Wu D."/>
            <person name="Steenblock K."/>
            <person name="Schneider S."/>
            <person name="Pukall R."/>
            <person name="Goeker M."/>
            <person name="Klenk H.P."/>
            <person name="Eisen J.A."/>
        </authorList>
    </citation>
    <scope>NUCLEOTIDE SEQUENCE [LARGE SCALE GENOMIC DNA]</scope>
    <source>
        <strain evidence="11">ATCC 49802 / DSM 20745 / S 6022</strain>
    </source>
</reference>
<dbReference type="CDD" id="cd01414">
    <property type="entry name" value="SAICAR_synt_Sc"/>
    <property type="match status" value="1"/>
</dbReference>
<dbReference type="GO" id="GO:0005524">
    <property type="term" value="F:ATP binding"/>
    <property type="evidence" value="ECO:0007669"/>
    <property type="project" value="UniProtKB-KW"/>
</dbReference>
<dbReference type="UniPathway" id="UPA00074">
    <property type="reaction ID" value="UER00131"/>
</dbReference>
<dbReference type="SUPFAM" id="SSF56104">
    <property type="entry name" value="SAICAR synthase-like"/>
    <property type="match status" value="1"/>
</dbReference>